<evidence type="ECO:0000313" key="1">
    <source>
        <dbReference type="EMBL" id="NOU81843.1"/>
    </source>
</evidence>
<name>A0ABX1YLT8_9BACL</name>
<accession>A0ABX1YLT8</accession>
<dbReference type="InterPro" id="IPR029033">
    <property type="entry name" value="His_PPase_superfam"/>
</dbReference>
<dbReference type="EMBL" id="WHOB01000069">
    <property type="protein sequence ID" value="NOU81843.1"/>
    <property type="molecule type" value="Genomic_DNA"/>
</dbReference>
<dbReference type="Proteomes" id="UP000596857">
    <property type="component" value="Unassembled WGS sequence"/>
</dbReference>
<protein>
    <submittedName>
        <fullName evidence="1">Histidine phosphatase family protein</fullName>
    </submittedName>
</protein>
<dbReference type="SMART" id="SM00855">
    <property type="entry name" value="PGAM"/>
    <property type="match status" value="1"/>
</dbReference>
<dbReference type="PIRSF" id="PIRSF000709">
    <property type="entry name" value="6PFK_2-Ptase"/>
    <property type="match status" value="1"/>
</dbReference>
<dbReference type="InterPro" id="IPR013078">
    <property type="entry name" value="His_Pase_superF_clade-1"/>
</dbReference>
<dbReference type="SUPFAM" id="SSF53254">
    <property type="entry name" value="Phosphoglycerate mutase-like"/>
    <property type="match status" value="1"/>
</dbReference>
<comment type="caution">
    <text evidence="1">The sequence shown here is derived from an EMBL/GenBank/DDBJ whole genome shotgun (WGS) entry which is preliminary data.</text>
</comment>
<organism evidence="1 2">
    <name type="scientific">Paenibacillus phytohabitans</name>
    <dbReference type="NCBI Taxonomy" id="2654978"/>
    <lineage>
        <taxon>Bacteria</taxon>
        <taxon>Bacillati</taxon>
        <taxon>Bacillota</taxon>
        <taxon>Bacilli</taxon>
        <taxon>Bacillales</taxon>
        <taxon>Paenibacillaceae</taxon>
        <taxon>Paenibacillus</taxon>
    </lineage>
</organism>
<reference evidence="1 2" key="1">
    <citation type="submission" date="2019-10" db="EMBL/GenBank/DDBJ databases">
        <title>Description of Paenibacillus terricola sp. nov.</title>
        <authorList>
            <person name="Carlier A."/>
            <person name="Qi S."/>
        </authorList>
    </citation>
    <scope>NUCLEOTIDE SEQUENCE [LARGE SCALE GENOMIC DNA]</scope>
    <source>
        <strain evidence="1 2">LMG 31459</strain>
    </source>
</reference>
<dbReference type="PANTHER" id="PTHR48100:SF1">
    <property type="entry name" value="HISTIDINE PHOSPHATASE FAMILY PROTEIN-RELATED"/>
    <property type="match status" value="1"/>
</dbReference>
<dbReference type="RefSeq" id="WP_171719271.1">
    <property type="nucleotide sequence ID" value="NZ_WHOB01000069.1"/>
</dbReference>
<dbReference type="Gene3D" id="3.40.50.1240">
    <property type="entry name" value="Phosphoglycerate mutase-like"/>
    <property type="match status" value="1"/>
</dbReference>
<gene>
    <name evidence="1" type="ORF">GC101_23555</name>
</gene>
<dbReference type="CDD" id="cd07067">
    <property type="entry name" value="HP_PGM_like"/>
    <property type="match status" value="1"/>
</dbReference>
<dbReference type="InterPro" id="IPR050275">
    <property type="entry name" value="PGM_Phosphatase"/>
</dbReference>
<evidence type="ECO:0000313" key="2">
    <source>
        <dbReference type="Proteomes" id="UP000596857"/>
    </source>
</evidence>
<dbReference type="Pfam" id="PF00300">
    <property type="entry name" value="His_Phos_1"/>
    <property type="match status" value="1"/>
</dbReference>
<keyword evidence="2" id="KW-1185">Reference proteome</keyword>
<proteinExistence type="predicted"/>
<sequence>MKNILLVQHCQSEHHINNMTGGWTDTPLTELGRQQAERIALRLSQVASGKEYVLYSSDLLRAKQTADIINATLELAIIVDGELREINSGIAAGQTREWANEHRNPRAGHDFELDYREFAEGETWREFYARVSHCMERITRTEHNNIIIVTHGGTLSYIIAWWLKFELHMLAQAYFPASAGSLSRLGQNNFGQQTLNLFNDTSHLQG</sequence>
<dbReference type="PANTHER" id="PTHR48100">
    <property type="entry name" value="BROAD-SPECIFICITY PHOSPHATASE YOR283W-RELATED"/>
    <property type="match status" value="1"/>
</dbReference>